<dbReference type="Proteomes" id="UP000001307">
    <property type="component" value="Unassembled WGS sequence"/>
</dbReference>
<dbReference type="PANTHER" id="PTHR22950">
    <property type="entry name" value="AMINO ACID TRANSPORTER"/>
    <property type="match status" value="1"/>
</dbReference>
<feature type="transmembrane region" description="Helical" evidence="19">
    <location>
        <begin position="136"/>
        <end position="155"/>
    </location>
</feature>
<comment type="function">
    <text evidence="18">Antiporter that exchanges vesicular protons for cytosolic 4-aminobutanoate or to a lesser extend glycine, thus allowing their secretion from nerve terminals. The transport is equally dependent on the chemical and electrical components of the proton gradient. May also transport beta-alanine. Acidification of GABAergic synaptic vesicles is a prerequisite for 4-aminobutanoate uptake.</text>
</comment>
<evidence type="ECO:0000256" key="18">
    <source>
        <dbReference type="ARBA" id="ARBA00046163"/>
    </source>
</evidence>
<keyword evidence="8 19" id="KW-0472">Membrane</keyword>
<evidence type="ECO:0000256" key="2">
    <source>
        <dbReference type="ARBA" id="ARBA00008066"/>
    </source>
</evidence>
<keyword evidence="9" id="KW-0966">Cell projection</keyword>
<evidence type="ECO:0000256" key="9">
    <source>
        <dbReference type="ARBA" id="ARBA00023273"/>
    </source>
</evidence>
<evidence type="ECO:0000256" key="13">
    <source>
        <dbReference type="ARBA" id="ARBA00035961"/>
    </source>
</evidence>
<proteinExistence type="inferred from homology"/>
<dbReference type="GO" id="GO:0030659">
    <property type="term" value="C:cytoplasmic vesicle membrane"/>
    <property type="evidence" value="ECO:0007669"/>
    <property type="project" value="UniProtKB-SubCell"/>
</dbReference>
<evidence type="ECO:0000256" key="17">
    <source>
        <dbReference type="ARBA" id="ARBA00042394"/>
    </source>
</evidence>
<dbReference type="FunFam" id="1.20.1740.10:FF:000062">
    <property type="entry name" value="Vesicular inhibitory amino acid transporter"/>
    <property type="match status" value="1"/>
</dbReference>
<dbReference type="GO" id="GO:0015187">
    <property type="term" value="F:glycine transmembrane transporter activity"/>
    <property type="evidence" value="ECO:0007669"/>
    <property type="project" value="UniProtKB-ARBA"/>
</dbReference>
<accession>E4WT39</accession>
<keyword evidence="10" id="KW-0968">Cytoplasmic vesicle</keyword>
<sequence>MQKSDSTFSLAGDRAKISAWDAGWNVTNAIQGMFVLCLPFAIKHGGYMGLILIVGTAVICNYTGLILVDCLYETEPNGRRVRIRSSYSDVAAAVWGENISNIVINTCMVLECTMICVLYIVVVGDLTTSMDGTTPVPHMAVCIIATLILLPCIFLRDLKEVSRFSMGCSVAQFLVLGMIMLYCFTKISTWQWNKIRFNYSAQEFPVSVGVIVFSYTSQLFLPSLEGDMERRGDFKKMLNWTHLSAAAAKAIFALVCFLTWVDNTEEEVTNNLPRRLRTIVNFSLVIKALLSYPLPFFAALETLEIRLFDIFYHKNHWYFIMLNQMLIVRLGFILGTLLLAVCVPHFDLLMGLTGSLTGSALSFIFPCIFHISIKRLKLRYHELFFDVAIIILGVLFSVTGFYNSISLLAQQYGDDPDSDHSLAFETTFKTSLEAELSELNLTDIKMYDGY</sequence>
<feature type="transmembrane region" description="Helical" evidence="19">
    <location>
        <begin position="102"/>
        <end position="124"/>
    </location>
</feature>
<evidence type="ECO:0000313" key="22">
    <source>
        <dbReference type="Proteomes" id="UP000001307"/>
    </source>
</evidence>
<feature type="transmembrane region" description="Helical" evidence="19">
    <location>
        <begin position="204"/>
        <end position="221"/>
    </location>
</feature>
<keyword evidence="4 19" id="KW-0812">Transmembrane</keyword>
<evidence type="ECO:0000313" key="21">
    <source>
        <dbReference type="EMBL" id="CBY06860.1"/>
    </source>
</evidence>
<feature type="transmembrane region" description="Helical" evidence="19">
    <location>
        <begin position="22"/>
        <end position="42"/>
    </location>
</feature>
<name>E4WT39_OIKDI</name>
<dbReference type="InParanoid" id="E4WT39"/>
<evidence type="ECO:0000256" key="15">
    <source>
        <dbReference type="ARBA" id="ARBA00039542"/>
    </source>
</evidence>
<evidence type="ECO:0000256" key="4">
    <source>
        <dbReference type="ARBA" id="ARBA00022692"/>
    </source>
</evidence>
<keyword evidence="3" id="KW-0813">Transport</keyword>
<keyword evidence="22" id="KW-1185">Reference proteome</keyword>
<evidence type="ECO:0000256" key="7">
    <source>
        <dbReference type="ARBA" id="ARBA00023018"/>
    </source>
</evidence>
<dbReference type="GO" id="GO:0140800">
    <property type="term" value="F:gamma-aminobutyric acid:proton antiporter activity"/>
    <property type="evidence" value="ECO:0007669"/>
    <property type="project" value="UniProtKB-ARBA"/>
</dbReference>
<comment type="catalytic activity">
    <reaction evidence="12">
        <text>beta-alanine(out) + n H(+)(in) = beta-alanine(in) + n H(+)(out)</text>
        <dbReference type="Rhea" id="RHEA:70987"/>
        <dbReference type="ChEBI" id="CHEBI:15378"/>
        <dbReference type="ChEBI" id="CHEBI:57966"/>
    </reaction>
</comment>
<feature type="transmembrane region" description="Helical" evidence="19">
    <location>
        <begin position="352"/>
        <end position="371"/>
    </location>
</feature>
<feature type="transmembrane region" description="Helical" evidence="19">
    <location>
        <begin position="164"/>
        <end position="184"/>
    </location>
</feature>
<evidence type="ECO:0000256" key="1">
    <source>
        <dbReference type="ARBA" id="ARBA00004439"/>
    </source>
</evidence>
<feature type="transmembrane region" description="Helical" evidence="19">
    <location>
        <begin position="48"/>
        <end position="72"/>
    </location>
</feature>
<dbReference type="EMBL" id="FN653016">
    <property type="protein sequence ID" value="CBY06860.1"/>
    <property type="molecule type" value="Genomic_DNA"/>
</dbReference>
<evidence type="ECO:0000256" key="14">
    <source>
        <dbReference type="ARBA" id="ARBA00036440"/>
    </source>
</evidence>
<reference evidence="21" key="1">
    <citation type="journal article" date="2010" name="Science">
        <title>Plasticity of animal genome architecture unmasked by rapid evolution of a pelagic tunicate.</title>
        <authorList>
            <person name="Denoeud F."/>
            <person name="Henriet S."/>
            <person name="Mungpakdee S."/>
            <person name="Aury J.M."/>
            <person name="Da Silva C."/>
            <person name="Brinkmann H."/>
            <person name="Mikhaleva J."/>
            <person name="Olsen L.C."/>
            <person name="Jubin C."/>
            <person name="Canestro C."/>
            <person name="Bouquet J.M."/>
            <person name="Danks G."/>
            <person name="Poulain J."/>
            <person name="Campsteijn C."/>
            <person name="Adamski M."/>
            <person name="Cross I."/>
            <person name="Yadetie F."/>
            <person name="Muffato M."/>
            <person name="Louis A."/>
            <person name="Butcher S."/>
            <person name="Tsagkogeorga G."/>
            <person name="Konrad A."/>
            <person name="Singh S."/>
            <person name="Jensen M.F."/>
            <person name="Cong E.H."/>
            <person name="Eikeseth-Otteraa H."/>
            <person name="Noel B."/>
            <person name="Anthouard V."/>
            <person name="Porcel B.M."/>
            <person name="Kachouri-Lafond R."/>
            <person name="Nishino A."/>
            <person name="Ugolini M."/>
            <person name="Chourrout P."/>
            <person name="Nishida H."/>
            <person name="Aasland R."/>
            <person name="Huzurbazar S."/>
            <person name="Westhof E."/>
            <person name="Delsuc F."/>
            <person name="Lehrach H."/>
            <person name="Reinhardt R."/>
            <person name="Weissenbach J."/>
            <person name="Roy S.W."/>
            <person name="Artiguenave F."/>
            <person name="Postlethwait J.H."/>
            <person name="Manak J.R."/>
            <person name="Thompson E.M."/>
            <person name="Jaillon O."/>
            <person name="Du Pasquier L."/>
            <person name="Boudinot P."/>
            <person name="Liberles D.A."/>
            <person name="Volff J.N."/>
            <person name="Philippe H."/>
            <person name="Lenhard B."/>
            <person name="Roest Crollius H."/>
            <person name="Wincker P."/>
            <person name="Chourrout D."/>
        </authorList>
    </citation>
    <scope>NUCLEOTIDE SEQUENCE [LARGE SCALE GENOMIC DNA]</scope>
</reference>
<dbReference type="GO" id="GO:0060077">
    <property type="term" value="C:inhibitory synapse"/>
    <property type="evidence" value="ECO:0007669"/>
    <property type="project" value="UniProtKB-ARBA"/>
</dbReference>
<keyword evidence="7" id="KW-0770">Synapse</keyword>
<dbReference type="PANTHER" id="PTHR22950:SF689">
    <property type="entry name" value="VESICULAR INHIBITORY AMINO ACID TRANSPORTER"/>
    <property type="match status" value="1"/>
</dbReference>
<feature type="transmembrane region" description="Helical" evidence="19">
    <location>
        <begin position="383"/>
        <end position="402"/>
    </location>
</feature>
<evidence type="ECO:0000256" key="5">
    <source>
        <dbReference type="ARBA" id="ARBA00022775"/>
    </source>
</evidence>
<dbReference type="GO" id="GO:0051939">
    <property type="term" value="P:gamma-aminobutyric acid import"/>
    <property type="evidence" value="ECO:0007669"/>
    <property type="project" value="UniProtKB-ARBA"/>
</dbReference>
<dbReference type="AlphaFoldDB" id="E4WT39"/>
<evidence type="ECO:0000256" key="12">
    <source>
        <dbReference type="ARBA" id="ARBA00035892"/>
    </source>
</evidence>
<evidence type="ECO:0000256" key="11">
    <source>
        <dbReference type="ARBA" id="ARBA00034106"/>
    </source>
</evidence>
<dbReference type="GO" id="GO:0005774">
    <property type="term" value="C:vacuolar membrane"/>
    <property type="evidence" value="ECO:0007669"/>
    <property type="project" value="TreeGrafter"/>
</dbReference>
<dbReference type="FunCoup" id="E4WT39">
    <property type="interactions" value="9"/>
</dbReference>
<feature type="transmembrane region" description="Helical" evidence="19">
    <location>
        <begin position="326"/>
        <end position="346"/>
    </location>
</feature>
<dbReference type="InterPro" id="IPR013057">
    <property type="entry name" value="AA_transpt_TM"/>
</dbReference>
<organism evidence="21">
    <name type="scientific">Oikopleura dioica</name>
    <name type="common">Tunicate</name>
    <dbReference type="NCBI Taxonomy" id="34765"/>
    <lineage>
        <taxon>Eukaryota</taxon>
        <taxon>Metazoa</taxon>
        <taxon>Chordata</taxon>
        <taxon>Tunicata</taxon>
        <taxon>Appendicularia</taxon>
        <taxon>Copelata</taxon>
        <taxon>Oikopleuridae</taxon>
        <taxon>Oikopleura</taxon>
    </lineage>
</organism>
<comment type="subcellular location">
    <subcellularLocation>
        <location evidence="1">Cytoplasmic vesicle membrane</location>
        <topology evidence="1">Multi-pass membrane protein</topology>
    </subcellularLocation>
    <subcellularLocation>
        <location evidence="11">Presynapse</location>
    </subcellularLocation>
</comment>
<evidence type="ECO:0000256" key="3">
    <source>
        <dbReference type="ARBA" id="ARBA00022448"/>
    </source>
</evidence>
<evidence type="ECO:0000259" key="20">
    <source>
        <dbReference type="Pfam" id="PF01490"/>
    </source>
</evidence>
<evidence type="ECO:0000256" key="6">
    <source>
        <dbReference type="ARBA" id="ARBA00022989"/>
    </source>
</evidence>
<dbReference type="Gene3D" id="1.20.1740.10">
    <property type="entry name" value="Amino acid/polyamine transporter I"/>
    <property type="match status" value="1"/>
</dbReference>
<comment type="similarity">
    <text evidence="2">Belongs to the amino acid/polyamine transporter 2 family.</text>
</comment>
<evidence type="ECO:0000256" key="16">
    <source>
        <dbReference type="ARBA" id="ARBA00041574"/>
    </source>
</evidence>
<keyword evidence="6 19" id="KW-1133">Transmembrane helix</keyword>
<evidence type="ECO:0000256" key="19">
    <source>
        <dbReference type="SAM" id="Phobius"/>
    </source>
</evidence>
<evidence type="ECO:0000256" key="10">
    <source>
        <dbReference type="ARBA" id="ARBA00023329"/>
    </source>
</evidence>
<comment type="catalytic activity">
    <reaction evidence="14">
        <text>4-aminobutanoate(out) + n H(+)(in) = 4-aminobutanoate(in) + n H(+)(out)</text>
        <dbReference type="Rhea" id="RHEA:70979"/>
        <dbReference type="ChEBI" id="CHEBI:15378"/>
        <dbReference type="ChEBI" id="CHEBI:59888"/>
    </reaction>
</comment>
<keyword evidence="5" id="KW-0532">Neurotransmitter transport</keyword>
<feature type="domain" description="Amino acid transporter transmembrane" evidence="20">
    <location>
        <begin position="16"/>
        <end position="405"/>
    </location>
</feature>
<dbReference type="OrthoDB" id="6021076at2759"/>
<dbReference type="GO" id="GO:0098793">
    <property type="term" value="C:presynapse"/>
    <property type="evidence" value="ECO:0007669"/>
    <property type="project" value="UniProtKB-SubCell"/>
</dbReference>
<feature type="transmembrane region" description="Helical" evidence="19">
    <location>
        <begin position="242"/>
        <end position="261"/>
    </location>
</feature>
<evidence type="ECO:0000256" key="8">
    <source>
        <dbReference type="ARBA" id="ARBA00023136"/>
    </source>
</evidence>
<gene>
    <name evidence="21" type="ORF">GSOID_T00005930001</name>
</gene>
<dbReference type="Pfam" id="PF01490">
    <property type="entry name" value="Aa_trans"/>
    <property type="match status" value="1"/>
</dbReference>
<comment type="catalytic activity">
    <reaction evidence="13">
        <text>glycine(out) + n H(+)(in) = glycine(in) + n H(+)(out)</text>
        <dbReference type="Rhea" id="RHEA:70983"/>
        <dbReference type="ChEBI" id="CHEBI:15378"/>
        <dbReference type="ChEBI" id="CHEBI:57305"/>
    </reaction>
</comment>
<dbReference type="GO" id="GO:0006836">
    <property type="term" value="P:neurotransmitter transport"/>
    <property type="evidence" value="ECO:0007669"/>
    <property type="project" value="UniProtKB-KW"/>
</dbReference>
<feature type="transmembrane region" description="Helical" evidence="19">
    <location>
        <begin position="281"/>
        <end position="305"/>
    </location>
</feature>
<dbReference type="GO" id="GO:0015179">
    <property type="term" value="F:L-amino acid transmembrane transporter activity"/>
    <property type="evidence" value="ECO:0007669"/>
    <property type="project" value="TreeGrafter"/>
</dbReference>
<protein>
    <recommendedName>
        <fullName evidence="15">Vesicular inhibitory amino acid transporter</fullName>
    </recommendedName>
    <alternativeName>
        <fullName evidence="16">Solute carrier family 32 member 1</fullName>
    </alternativeName>
    <alternativeName>
        <fullName evidence="17">Vesicular GABA transporter</fullName>
    </alternativeName>
</protein>